<dbReference type="Proteomes" id="UP000622547">
    <property type="component" value="Unassembled WGS sequence"/>
</dbReference>
<accession>A0A8J3XFY4</accession>
<dbReference type="EMBL" id="BOOP01000023">
    <property type="protein sequence ID" value="GII40207.1"/>
    <property type="molecule type" value="Genomic_DNA"/>
</dbReference>
<sequence>MGTAVAITVVELAGRTKHPQVRRSAVAPVVGVIDLADRGRKRTAVNPARGITGEDGSSLGPIGQTDRATQVKDLAVCIHHQTHQ</sequence>
<protein>
    <submittedName>
        <fullName evidence="2">Uncharacterized protein</fullName>
    </submittedName>
</protein>
<keyword evidence="3" id="KW-1185">Reference proteome</keyword>
<gene>
    <name evidence="2" type="ORF">Pph01_52100</name>
</gene>
<evidence type="ECO:0000313" key="3">
    <source>
        <dbReference type="Proteomes" id="UP000622547"/>
    </source>
</evidence>
<evidence type="ECO:0000313" key="2">
    <source>
        <dbReference type="EMBL" id="GII40207.1"/>
    </source>
</evidence>
<proteinExistence type="predicted"/>
<comment type="caution">
    <text evidence="2">The sequence shown here is derived from an EMBL/GenBank/DDBJ whole genome shotgun (WGS) entry which is preliminary data.</text>
</comment>
<reference evidence="2 3" key="1">
    <citation type="submission" date="2021-01" db="EMBL/GenBank/DDBJ databases">
        <title>Whole genome shotgun sequence of Planotetraspora phitsanulokensis NBRC 104273.</title>
        <authorList>
            <person name="Komaki H."/>
            <person name="Tamura T."/>
        </authorList>
    </citation>
    <scope>NUCLEOTIDE SEQUENCE [LARGE SCALE GENOMIC DNA]</scope>
    <source>
        <strain evidence="2 3">NBRC 104273</strain>
    </source>
</reference>
<evidence type="ECO:0000256" key="1">
    <source>
        <dbReference type="SAM" id="MobiDB-lite"/>
    </source>
</evidence>
<feature type="region of interest" description="Disordered" evidence="1">
    <location>
        <begin position="42"/>
        <end position="64"/>
    </location>
</feature>
<name>A0A8J3XFY4_9ACTN</name>
<organism evidence="2 3">
    <name type="scientific">Planotetraspora phitsanulokensis</name>
    <dbReference type="NCBI Taxonomy" id="575192"/>
    <lineage>
        <taxon>Bacteria</taxon>
        <taxon>Bacillati</taxon>
        <taxon>Actinomycetota</taxon>
        <taxon>Actinomycetes</taxon>
        <taxon>Streptosporangiales</taxon>
        <taxon>Streptosporangiaceae</taxon>
        <taxon>Planotetraspora</taxon>
    </lineage>
</organism>
<dbReference type="AlphaFoldDB" id="A0A8J3XFY4"/>